<name>A0A1Y1HMG8_KLENI</name>
<evidence type="ECO:0000256" key="1">
    <source>
        <dbReference type="SAM" id="MobiDB-lite"/>
    </source>
</evidence>
<gene>
    <name evidence="2" type="ORF">KFL_000380400</name>
</gene>
<accession>A0A1Y1HMG8</accession>
<evidence type="ECO:0008006" key="4">
    <source>
        <dbReference type="Google" id="ProtNLM"/>
    </source>
</evidence>
<dbReference type="OMA" id="VICISWI"/>
<keyword evidence="3" id="KW-1185">Reference proteome</keyword>
<organism evidence="2 3">
    <name type="scientific">Klebsormidium nitens</name>
    <name type="common">Green alga</name>
    <name type="synonym">Ulothrix nitens</name>
    <dbReference type="NCBI Taxonomy" id="105231"/>
    <lineage>
        <taxon>Eukaryota</taxon>
        <taxon>Viridiplantae</taxon>
        <taxon>Streptophyta</taxon>
        <taxon>Klebsormidiophyceae</taxon>
        <taxon>Klebsormidiales</taxon>
        <taxon>Klebsormidiaceae</taxon>
        <taxon>Klebsormidium</taxon>
    </lineage>
</organism>
<dbReference type="OrthoDB" id="2017405at2759"/>
<feature type="compositionally biased region" description="Basic and acidic residues" evidence="1">
    <location>
        <begin position="27"/>
        <end position="51"/>
    </location>
</feature>
<dbReference type="InterPro" id="IPR021475">
    <property type="entry name" value="Pants/Emi1-like"/>
</dbReference>
<protein>
    <recommendedName>
        <fullName evidence="4">DUF3128 domain-containing protein</fullName>
    </recommendedName>
</protein>
<sequence length="165" mass="18944">MSAPRAQHYISFSCLSSKGVHHGLAQRGDKLDNQRDMSEPTTSGRDEEPPRSRLTCTNRFDALWFCYSPVYQMTVYYQDGVVDSCTKKWSELYDCLKLKTKTRVEQEAILEAQEKDKEPLFWTYKSKEEAQKDWRERFGHLRDGSVLGQSDLGNASRLGSSSSCI</sequence>
<evidence type="ECO:0000313" key="2">
    <source>
        <dbReference type="EMBL" id="GAQ79810.1"/>
    </source>
</evidence>
<evidence type="ECO:0000313" key="3">
    <source>
        <dbReference type="Proteomes" id="UP000054558"/>
    </source>
</evidence>
<proteinExistence type="predicted"/>
<feature type="region of interest" description="Disordered" evidence="1">
    <location>
        <begin position="25"/>
        <end position="53"/>
    </location>
</feature>
<dbReference type="AlphaFoldDB" id="A0A1Y1HMG8"/>
<dbReference type="Pfam" id="PF11326">
    <property type="entry name" value="PANTS-like"/>
    <property type="match status" value="1"/>
</dbReference>
<reference evidence="2 3" key="1">
    <citation type="journal article" date="2014" name="Nat. Commun.">
        <title>Klebsormidium flaccidum genome reveals primary factors for plant terrestrial adaptation.</title>
        <authorList>
            <person name="Hori K."/>
            <person name="Maruyama F."/>
            <person name="Fujisawa T."/>
            <person name="Togashi T."/>
            <person name="Yamamoto N."/>
            <person name="Seo M."/>
            <person name="Sato S."/>
            <person name="Yamada T."/>
            <person name="Mori H."/>
            <person name="Tajima N."/>
            <person name="Moriyama T."/>
            <person name="Ikeuchi M."/>
            <person name="Watanabe M."/>
            <person name="Wada H."/>
            <person name="Kobayashi K."/>
            <person name="Saito M."/>
            <person name="Masuda T."/>
            <person name="Sasaki-Sekimoto Y."/>
            <person name="Mashiguchi K."/>
            <person name="Awai K."/>
            <person name="Shimojima M."/>
            <person name="Masuda S."/>
            <person name="Iwai M."/>
            <person name="Nobusawa T."/>
            <person name="Narise T."/>
            <person name="Kondo S."/>
            <person name="Saito H."/>
            <person name="Sato R."/>
            <person name="Murakawa M."/>
            <person name="Ihara Y."/>
            <person name="Oshima-Yamada Y."/>
            <person name="Ohtaka K."/>
            <person name="Satoh M."/>
            <person name="Sonobe K."/>
            <person name="Ishii M."/>
            <person name="Ohtani R."/>
            <person name="Kanamori-Sato M."/>
            <person name="Honoki R."/>
            <person name="Miyazaki D."/>
            <person name="Mochizuki H."/>
            <person name="Umetsu J."/>
            <person name="Higashi K."/>
            <person name="Shibata D."/>
            <person name="Kamiya Y."/>
            <person name="Sato N."/>
            <person name="Nakamura Y."/>
            <person name="Tabata S."/>
            <person name="Ida S."/>
            <person name="Kurokawa K."/>
            <person name="Ohta H."/>
        </authorList>
    </citation>
    <scope>NUCLEOTIDE SEQUENCE [LARGE SCALE GENOMIC DNA]</scope>
    <source>
        <strain evidence="2 3">NIES-2285</strain>
    </source>
</reference>
<dbReference type="PANTHER" id="PTHR28052:SF1">
    <property type="entry name" value="UPF0545 PROTEIN C22ORF39"/>
    <property type="match status" value="1"/>
</dbReference>
<dbReference type="PANTHER" id="PTHR28052">
    <property type="entry name" value="UPF0545 PROTEIN C22ORF39"/>
    <property type="match status" value="1"/>
</dbReference>
<dbReference type="EMBL" id="DF236987">
    <property type="protein sequence ID" value="GAQ79810.1"/>
    <property type="molecule type" value="Genomic_DNA"/>
</dbReference>
<dbReference type="Proteomes" id="UP000054558">
    <property type="component" value="Unassembled WGS sequence"/>
</dbReference>